<feature type="binding site" evidence="8">
    <location>
        <position position="92"/>
    </location>
    <ligand>
        <name>Zn(2+)</name>
        <dbReference type="ChEBI" id="CHEBI:29105"/>
        <note>catalytic</note>
    </ligand>
</feature>
<feature type="binding site" evidence="8">
    <location>
        <position position="89"/>
    </location>
    <ligand>
        <name>Zn(2+)</name>
        <dbReference type="ChEBI" id="CHEBI:29105"/>
        <note>catalytic</note>
    </ligand>
</feature>
<dbReference type="GO" id="GO:0008270">
    <property type="term" value="F:zinc ion binding"/>
    <property type="evidence" value="ECO:0007669"/>
    <property type="project" value="UniProtKB-UniRule"/>
</dbReference>
<feature type="active site" description="Proton donor" evidence="8">
    <location>
        <position position="61"/>
    </location>
</feature>
<keyword evidence="11" id="KW-1185">Reference proteome</keyword>
<dbReference type="GO" id="GO:0052717">
    <property type="term" value="F:tRNA-specific adenosine-34 deaminase activity"/>
    <property type="evidence" value="ECO:0007669"/>
    <property type="project" value="UniProtKB-UniRule"/>
</dbReference>
<feature type="domain" description="CMP/dCMP-type deaminase" evidence="9">
    <location>
        <begin position="8"/>
        <end position="135"/>
    </location>
</feature>
<keyword evidence="4 8" id="KW-0479">Metal-binding</keyword>
<comment type="catalytic activity">
    <reaction evidence="7 8">
        <text>adenosine(34) in tRNA + H2O + H(+) = inosine(34) in tRNA + NH4(+)</text>
        <dbReference type="Rhea" id="RHEA:43168"/>
        <dbReference type="Rhea" id="RHEA-COMP:10373"/>
        <dbReference type="Rhea" id="RHEA-COMP:10374"/>
        <dbReference type="ChEBI" id="CHEBI:15377"/>
        <dbReference type="ChEBI" id="CHEBI:15378"/>
        <dbReference type="ChEBI" id="CHEBI:28938"/>
        <dbReference type="ChEBI" id="CHEBI:74411"/>
        <dbReference type="ChEBI" id="CHEBI:82852"/>
        <dbReference type="EC" id="3.5.4.33"/>
    </reaction>
</comment>
<dbReference type="NCBIfam" id="NF008113">
    <property type="entry name" value="PRK10860.1"/>
    <property type="match status" value="1"/>
</dbReference>
<dbReference type="FunFam" id="3.40.140.10:FF:000005">
    <property type="entry name" value="tRNA-specific adenosine deaminase"/>
    <property type="match status" value="1"/>
</dbReference>
<dbReference type="GO" id="GO:0002100">
    <property type="term" value="P:tRNA wobble adenosine to inosine editing"/>
    <property type="evidence" value="ECO:0007669"/>
    <property type="project" value="UniProtKB-UniRule"/>
</dbReference>
<dbReference type="SUPFAM" id="SSF53927">
    <property type="entry name" value="Cytidine deaminase-like"/>
    <property type="match status" value="1"/>
</dbReference>
<dbReference type="CDD" id="cd01285">
    <property type="entry name" value="nucleoside_deaminase"/>
    <property type="match status" value="1"/>
</dbReference>
<dbReference type="RefSeq" id="WP_098062703.1">
    <property type="nucleotide sequence ID" value="NZ_PDEP01000010.1"/>
</dbReference>
<keyword evidence="3 8" id="KW-0819">tRNA processing</keyword>
<feature type="binding site" evidence="8">
    <location>
        <position position="59"/>
    </location>
    <ligand>
        <name>Zn(2+)</name>
        <dbReference type="ChEBI" id="CHEBI:29105"/>
        <note>catalytic</note>
    </ligand>
</feature>
<protein>
    <recommendedName>
        <fullName evidence="8">tRNA-specific adenosine deaminase</fullName>
        <ecNumber evidence="8">3.5.4.33</ecNumber>
    </recommendedName>
</protein>
<evidence type="ECO:0000313" key="10">
    <source>
        <dbReference type="EMBL" id="PEN06014.1"/>
    </source>
</evidence>
<gene>
    <name evidence="8" type="primary">tadA</name>
    <name evidence="10" type="ORF">CRI93_11065</name>
</gene>
<evidence type="ECO:0000256" key="5">
    <source>
        <dbReference type="ARBA" id="ARBA00022801"/>
    </source>
</evidence>
<evidence type="ECO:0000256" key="1">
    <source>
        <dbReference type="ARBA" id="ARBA00010669"/>
    </source>
</evidence>
<dbReference type="OrthoDB" id="9802676at2"/>
<dbReference type="Gene3D" id="3.40.140.10">
    <property type="entry name" value="Cytidine Deaminase, domain 2"/>
    <property type="match status" value="1"/>
</dbReference>
<evidence type="ECO:0000259" key="9">
    <source>
        <dbReference type="PROSITE" id="PS51747"/>
    </source>
</evidence>
<comment type="cofactor">
    <cofactor evidence="8">
        <name>Zn(2+)</name>
        <dbReference type="ChEBI" id="CHEBI:29105"/>
    </cofactor>
    <text evidence="8">Binds 1 zinc ion per subunit.</text>
</comment>
<evidence type="ECO:0000313" key="11">
    <source>
        <dbReference type="Proteomes" id="UP000221024"/>
    </source>
</evidence>
<comment type="caution">
    <text evidence="10">The sequence shown here is derived from an EMBL/GenBank/DDBJ whole genome shotgun (WGS) entry which is preliminary data.</text>
</comment>
<dbReference type="InterPro" id="IPR028883">
    <property type="entry name" value="tRNA_aden_deaminase"/>
</dbReference>
<accession>A0A2H3NJW8</accession>
<keyword evidence="6 8" id="KW-0862">Zinc</keyword>
<dbReference type="InterPro" id="IPR058535">
    <property type="entry name" value="MafB19-deam"/>
</dbReference>
<dbReference type="PROSITE" id="PS51747">
    <property type="entry name" value="CYT_DCMP_DEAMINASES_2"/>
    <property type="match status" value="1"/>
</dbReference>
<dbReference type="PROSITE" id="PS00903">
    <property type="entry name" value="CYT_DCMP_DEAMINASES_1"/>
    <property type="match status" value="1"/>
</dbReference>
<reference evidence="10 11" key="1">
    <citation type="submission" date="2017-10" db="EMBL/GenBank/DDBJ databases">
        <title>Draft genome of Longimonas halophila.</title>
        <authorList>
            <person name="Goh K.M."/>
            <person name="Shamsir M.S."/>
            <person name="Lim S.W."/>
        </authorList>
    </citation>
    <scope>NUCLEOTIDE SEQUENCE [LARGE SCALE GENOMIC DNA]</scope>
    <source>
        <strain evidence="10 11">KCTC 42399</strain>
    </source>
</reference>
<proteinExistence type="inferred from homology"/>
<evidence type="ECO:0000256" key="7">
    <source>
        <dbReference type="ARBA" id="ARBA00048045"/>
    </source>
</evidence>
<evidence type="ECO:0000256" key="3">
    <source>
        <dbReference type="ARBA" id="ARBA00022694"/>
    </source>
</evidence>
<dbReference type="HAMAP" id="MF_00972">
    <property type="entry name" value="tRNA_aden_deaminase"/>
    <property type="match status" value="1"/>
</dbReference>
<evidence type="ECO:0000256" key="6">
    <source>
        <dbReference type="ARBA" id="ARBA00022833"/>
    </source>
</evidence>
<dbReference type="EC" id="3.5.4.33" evidence="8"/>
<dbReference type="Proteomes" id="UP000221024">
    <property type="component" value="Unassembled WGS sequence"/>
</dbReference>
<dbReference type="AlphaFoldDB" id="A0A2H3NJW8"/>
<evidence type="ECO:0000256" key="8">
    <source>
        <dbReference type="HAMAP-Rule" id="MF_00972"/>
    </source>
</evidence>
<evidence type="ECO:0000256" key="4">
    <source>
        <dbReference type="ARBA" id="ARBA00022723"/>
    </source>
</evidence>
<evidence type="ECO:0000256" key="2">
    <source>
        <dbReference type="ARBA" id="ARBA00011738"/>
    </source>
</evidence>
<comment type="similarity">
    <text evidence="1">Belongs to the cytidine and deoxycytidylate deaminase family. ADAT2 subfamily.</text>
</comment>
<dbReference type="InterPro" id="IPR002125">
    <property type="entry name" value="CMP_dCMP_dom"/>
</dbReference>
<dbReference type="InterPro" id="IPR016193">
    <property type="entry name" value="Cytidine_deaminase-like"/>
</dbReference>
<dbReference type="EMBL" id="PDEP01000010">
    <property type="protein sequence ID" value="PEN06014.1"/>
    <property type="molecule type" value="Genomic_DNA"/>
</dbReference>
<dbReference type="InterPro" id="IPR016192">
    <property type="entry name" value="APOBEC/CMP_deaminase_Zn-bd"/>
</dbReference>
<comment type="subunit">
    <text evidence="2 8">Homodimer.</text>
</comment>
<dbReference type="PANTHER" id="PTHR11079">
    <property type="entry name" value="CYTOSINE DEAMINASE FAMILY MEMBER"/>
    <property type="match status" value="1"/>
</dbReference>
<dbReference type="Pfam" id="PF14437">
    <property type="entry name" value="MafB19-deam"/>
    <property type="match status" value="1"/>
</dbReference>
<sequence>MALSSLLDADRTWMQKAFREAERAFDADEVPVGAVIVHDGRVVGRGHNLVEQLGDPTAHAEIMAVTAACDTLGRKFLHDCTLYVTLEPCPMCAGALVHARLKRLVFGAYDEKAGAVDTLFRIGQDERLNHQIEVVGGLESDRASSMLRAFFRAKRG</sequence>
<dbReference type="PANTHER" id="PTHR11079:SF202">
    <property type="entry name" value="TRNA-SPECIFIC ADENOSINE DEAMINASE"/>
    <property type="match status" value="1"/>
</dbReference>
<keyword evidence="5 8" id="KW-0378">Hydrolase</keyword>
<organism evidence="10 11">
    <name type="scientific">Longimonas halophila</name>
    <dbReference type="NCBI Taxonomy" id="1469170"/>
    <lineage>
        <taxon>Bacteria</taxon>
        <taxon>Pseudomonadati</taxon>
        <taxon>Rhodothermota</taxon>
        <taxon>Rhodothermia</taxon>
        <taxon>Rhodothermales</taxon>
        <taxon>Salisaetaceae</taxon>
        <taxon>Longimonas</taxon>
    </lineage>
</organism>
<comment type="function">
    <text evidence="8">Catalyzes the deamination of adenosine to inosine at the wobble position 34 of tRNA(Arg2).</text>
</comment>
<name>A0A2H3NJW8_9BACT</name>